<feature type="transmembrane region" description="Helical" evidence="7">
    <location>
        <begin position="215"/>
        <end position="236"/>
    </location>
</feature>
<dbReference type="PANTHER" id="PTHR31566:SF0">
    <property type="entry name" value="CYTOCHROME C BIOGENESIS PROTEIN CCS1, CHLOROPLASTIC"/>
    <property type="match status" value="1"/>
</dbReference>
<dbReference type="OrthoDB" id="3949537at2"/>
<evidence type="ECO:0000256" key="4">
    <source>
        <dbReference type="ARBA" id="ARBA00022989"/>
    </source>
</evidence>
<evidence type="ECO:0000313" key="10">
    <source>
        <dbReference type="Proteomes" id="UP000067689"/>
    </source>
</evidence>
<keyword evidence="3" id="KW-0201">Cytochrome c-type biogenesis</keyword>
<dbReference type="KEGG" id="aer:AERYTH_03170"/>
<proteinExistence type="predicted"/>
<organism evidence="9 10">
    <name type="scientific">Aeromicrobium erythreum</name>
    <dbReference type="NCBI Taxonomy" id="2041"/>
    <lineage>
        <taxon>Bacteria</taxon>
        <taxon>Bacillati</taxon>
        <taxon>Actinomycetota</taxon>
        <taxon>Actinomycetes</taxon>
        <taxon>Propionibacteriales</taxon>
        <taxon>Nocardioidaceae</taxon>
        <taxon>Aeromicrobium</taxon>
    </lineage>
</organism>
<accession>A0A0U4CSA8</accession>
<evidence type="ECO:0000256" key="5">
    <source>
        <dbReference type="ARBA" id="ARBA00023136"/>
    </source>
</evidence>
<keyword evidence="5 7" id="KW-0472">Membrane</keyword>
<dbReference type="STRING" id="2041.AERYTH_03170"/>
<evidence type="ECO:0000256" key="1">
    <source>
        <dbReference type="ARBA" id="ARBA00004141"/>
    </source>
</evidence>
<gene>
    <name evidence="9" type="ORF">AERYTH_03170</name>
</gene>
<feature type="transmembrane region" description="Helical" evidence="7">
    <location>
        <begin position="484"/>
        <end position="505"/>
    </location>
</feature>
<feature type="domain" description="ResB-like" evidence="8">
    <location>
        <begin position="33"/>
        <end position="539"/>
    </location>
</feature>
<dbReference type="EMBL" id="CP011502">
    <property type="protein sequence ID" value="ALX03773.1"/>
    <property type="molecule type" value="Genomic_DNA"/>
</dbReference>
<dbReference type="PANTHER" id="PTHR31566">
    <property type="entry name" value="CYTOCHROME C BIOGENESIS PROTEIN CCS1, CHLOROPLASTIC"/>
    <property type="match status" value="1"/>
</dbReference>
<dbReference type="InterPro" id="IPR007816">
    <property type="entry name" value="ResB-like_domain"/>
</dbReference>
<evidence type="ECO:0000256" key="2">
    <source>
        <dbReference type="ARBA" id="ARBA00022692"/>
    </source>
</evidence>
<dbReference type="GO" id="GO:0016020">
    <property type="term" value="C:membrane"/>
    <property type="evidence" value="ECO:0007669"/>
    <property type="project" value="UniProtKB-SubCell"/>
</dbReference>
<feature type="compositionally biased region" description="Gly residues" evidence="6">
    <location>
        <begin position="175"/>
        <end position="193"/>
    </location>
</feature>
<sequence length="563" mass="60110">MARSRKDRAPAELAPALGPVETLRWAWRQLTSMRTALLLLLLLAIAAVPGSVVPQRGVDARAVEAFQARHPDLSPWLERLGVFHTYTSPWFSAVYVLLMVSLIGCILPRTKVYLRSVRARPPRAPRNFDRLPASATFETDADVEEVLAVARGALRGPRLLPSRVDVVRDEAASSTGGGAGPGAAESAGGGAGPGAATSTGEVRAERGYLRELGNLVFHTSIVAVLVGVAAGALWGYRGAAIVTQGEGFANVLTQYDEFASGALFDTNDLPPFSLQLDKMVARFWTTGPQRGAPRLFEASGTYREGVDGREKPYEIRVNHPLNVGGTSVFLVGQGYAPVVKITDAKGDVVFDGAVPFLPADGTYTSNGVIKVPDARPEQLGFQGFFLPTAVSNGTEEASVSAFPGAVNPLLGLFVFHGDLGVDDGLPQSVYVLDQDKLEQYKNADGSNFRVSLSPGQEADLPDGGTIEFTDLTLFARFQIASTPLVWLPLGGISIGIVGLVLSLAVRPRRTWVRARRVGSRTVVEVAALDRVPRDDLGTSLEDLLAQLRSGLGDPPDDPEKEPR</sequence>
<dbReference type="PATRIC" id="fig|2041.4.peg.665"/>
<evidence type="ECO:0000259" key="8">
    <source>
        <dbReference type="Pfam" id="PF05140"/>
    </source>
</evidence>
<dbReference type="AlphaFoldDB" id="A0A0U4CSA8"/>
<comment type="subcellular location">
    <subcellularLocation>
        <location evidence="1">Membrane</location>
        <topology evidence="1">Multi-pass membrane protein</topology>
    </subcellularLocation>
</comment>
<dbReference type="Proteomes" id="UP000067689">
    <property type="component" value="Chromosome"/>
</dbReference>
<dbReference type="InterPro" id="IPR023494">
    <property type="entry name" value="Cyt_c_bgen_Ccs1/CcsB/ResB"/>
</dbReference>
<feature type="region of interest" description="Disordered" evidence="6">
    <location>
        <begin position="170"/>
        <end position="199"/>
    </location>
</feature>
<keyword evidence="10" id="KW-1185">Reference proteome</keyword>
<protein>
    <recommendedName>
        <fullName evidence="8">ResB-like domain-containing protein</fullName>
    </recommendedName>
</protein>
<dbReference type="GO" id="GO:0017004">
    <property type="term" value="P:cytochrome complex assembly"/>
    <property type="evidence" value="ECO:0007669"/>
    <property type="project" value="UniProtKB-KW"/>
</dbReference>
<evidence type="ECO:0000256" key="6">
    <source>
        <dbReference type="SAM" id="MobiDB-lite"/>
    </source>
</evidence>
<feature type="transmembrane region" description="Helical" evidence="7">
    <location>
        <begin position="89"/>
        <end position="108"/>
    </location>
</feature>
<keyword evidence="4 7" id="KW-1133">Transmembrane helix</keyword>
<evidence type="ECO:0000256" key="3">
    <source>
        <dbReference type="ARBA" id="ARBA00022748"/>
    </source>
</evidence>
<dbReference type="Pfam" id="PF05140">
    <property type="entry name" value="ResB"/>
    <property type="match status" value="1"/>
</dbReference>
<reference evidence="9 10" key="1">
    <citation type="journal article" date="1991" name="Int. J. Syst. Bacteriol.">
        <title>Description of the erythromycin-producing bacterium Arthrobacter sp. strain NRRL B-3381 as Aeromicrobium erythreum gen. nov., sp. nov.</title>
        <authorList>
            <person name="Miller E.S."/>
            <person name="Woese C.R."/>
            <person name="Brenner S."/>
        </authorList>
    </citation>
    <scope>NUCLEOTIDE SEQUENCE [LARGE SCALE GENOMIC DNA]</scope>
    <source>
        <strain evidence="9 10">AR18</strain>
    </source>
</reference>
<dbReference type="RefSeq" id="WP_067854556.1">
    <property type="nucleotide sequence ID" value="NZ_CP011502.1"/>
</dbReference>
<keyword evidence="2 7" id="KW-0812">Transmembrane</keyword>
<evidence type="ECO:0000313" key="9">
    <source>
        <dbReference type="EMBL" id="ALX03773.1"/>
    </source>
</evidence>
<evidence type="ECO:0000256" key="7">
    <source>
        <dbReference type="SAM" id="Phobius"/>
    </source>
</evidence>
<name>A0A0U4CSA8_9ACTN</name>